<reference evidence="2 3" key="1">
    <citation type="submission" date="2018-08" db="EMBL/GenBank/DDBJ databases">
        <title>A genome reference for cultivated species of the human gut microbiota.</title>
        <authorList>
            <person name="Zou Y."/>
            <person name="Xue W."/>
            <person name="Luo G."/>
        </authorList>
    </citation>
    <scope>NUCLEOTIDE SEQUENCE [LARGE SCALE GENOMIC DNA]</scope>
    <source>
        <strain evidence="2 3">AF48-16</strain>
    </source>
</reference>
<name>A0A415ERC8_ENTCA</name>
<keyword evidence="1" id="KW-0175">Coiled coil</keyword>
<accession>A0A415ERC8</accession>
<dbReference type="AlphaFoldDB" id="A0A415ERC8"/>
<dbReference type="EMBL" id="QRMZ01000014">
    <property type="protein sequence ID" value="RHK05896.1"/>
    <property type="molecule type" value="Genomic_DNA"/>
</dbReference>
<dbReference type="Gene3D" id="6.10.320.10">
    <property type="match status" value="1"/>
</dbReference>
<evidence type="ECO:0000256" key="1">
    <source>
        <dbReference type="SAM" id="Coils"/>
    </source>
</evidence>
<feature type="coiled-coil region" evidence="1">
    <location>
        <begin position="70"/>
        <end position="104"/>
    </location>
</feature>
<evidence type="ECO:0000313" key="2">
    <source>
        <dbReference type="EMBL" id="RHK05896.1"/>
    </source>
</evidence>
<dbReference type="RefSeq" id="WP_151195834.1">
    <property type="nucleotide sequence ID" value="NZ_JAQLBJ010000023.1"/>
</dbReference>
<dbReference type="NCBIfam" id="NF038048">
    <property type="entry name" value="DIP1984_fam"/>
    <property type="match status" value="1"/>
</dbReference>
<dbReference type="Proteomes" id="UP000286288">
    <property type="component" value="Unassembled WGS sequence"/>
</dbReference>
<dbReference type="Pfam" id="PF20935">
    <property type="entry name" value="DUF6847"/>
    <property type="match status" value="1"/>
</dbReference>
<evidence type="ECO:0008006" key="4">
    <source>
        <dbReference type="Google" id="ProtNLM"/>
    </source>
</evidence>
<gene>
    <name evidence="2" type="ORF">DW084_11240</name>
</gene>
<sequence>MKLAEALLLRRDLNNRLFQLRNEISSSVLVQEGDTLDRSITELFKEYDEINQQYSELVVAINRKNATASLADSALLLMEALEQREQLRRKHALLTQALEETKAAPRMGRNEIRLVRTIDTKTLTEQLNATAKQLRELDGKIQQTNWLVDL</sequence>
<evidence type="ECO:0000313" key="3">
    <source>
        <dbReference type="Proteomes" id="UP000286288"/>
    </source>
</evidence>
<dbReference type="InterPro" id="IPR047741">
    <property type="entry name" value="DIP1984-like"/>
</dbReference>
<protein>
    <recommendedName>
        <fullName evidence="4">Septicolysin</fullName>
    </recommendedName>
</protein>
<proteinExistence type="predicted"/>
<organism evidence="2 3">
    <name type="scientific">Enterococcus casseliflavus</name>
    <name type="common">Enterococcus flavescens</name>
    <dbReference type="NCBI Taxonomy" id="37734"/>
    <lineage>
        <taxon>Bacteria</taxon>
        <taxon>Bacillati</taxon>
        <taxon>Bacillota</taxon>
        <taxon>Bacilli</taxon>
        <taxon>Lactobacillales</taxon>
        <taxon>Enterococcaceae</taxon>
        <taxon>Enterococcus</taxon>
    </lineage>
</organism>
<comment type="caution">
    <text evidence="2">The sequence shown here is derived from an EMBL/GenBank/DDBJ whole genome shotgun (WGS) entry which is preliminary data.</text>
</comment>
<dbReference type="CDD" id="cd12208">
    <property type="entry name" value="DIP1984-like"/>
    <property type="match status" value="1"/>
</dbReference>